<evidence type="ECO:0000313" key="3">
    <source>
        <dbReference type="Proteomes" id="UP001193081"/>
    </source>
</evidence>
<dbReference type="Pfam" id="PF13200">
    <property type="entry name" value="DUF4015"/>
    <property type="match status" value="1"/>
</dbReference>
<dbReference type="SUPFAM" id="SSF49464">
    <property type="entry name" value="Carboxypeptidase regulatory domain-like"/>
    <property type="match status" value="3"/>
</dbReference>
<dbReference type="Pfam" id="PF13620">
    <property type="entry name" value="CarboxypepD_reg"/>
    <property type="match status" value="2"/>
</dbReference>
<dbReference type="InterPro" id="IPR008969">
    <property type="entry name" value="CarboxyPept-like_regulatory"/>
</dbReference>
<accession>A0ABS4DC90</accession>
<dbReference type="SUPFAM" id="SSF51445">
    <property type="entry name" value="(Trans)glycosidases"/>
    <property type="match status" value="1"/>
</dbReference>
<dbReference type="Gene3D" id="2.60.40.1120">
    <property type="entry name" value="Carboxypeptidase-like, regulatory domain"/>
    <property type="match status" value="3"/>
</dbReference>
<protein>
    <submittedName>
        <fullName evidence="2">Carboxypeptidase regulatory-like domain-containing protein</fullName>
    </submittedName>
</protein>
<feature type="domain" description="DUF4015" evidence="1">
    <location>
        <begin position="356"/>
        <end position="686"/>
    </location>
</feature>
<name>A0ABS4DC90_9CHLR</name>
<gene>
    <name evidence="2" type="ORF">EYB53_014485</name>
</gene>
<dbReference type="EMBL" id="SIJK02000025">
    <property type="protein sequence ID" value="MBP1466919.1"/>
    <property type="molecule type" value="Genomic_DNA"/>
</dbReference>
<dbReference type="InterPro" id="IPR017853">
    <property type="entry name" value="GH"/>
</dbReference>
<dbReference type="InterPro" id="IPR025275">
    <property type="entry name" value="DUF4015"/>
</dbReference>
<sequence>MIRRGRVYSVQRGFTTLLFLLLILVVVGCSSTPATLTGVITDAYTGEPVAGALVEVGASTSTTSDEGVFSVTRWSNRDTLEVRAPQYEALALPLAGRPELSGTNALTVTLNTSLRPNSLTGVVLDEFTGTPVQDAQVLATFDVTRTLTTTTDLEGRYTLSGLPEQFTLAVEAENFAAASEEITRTTAFDLNLRPNVLAGTITDRYTAEGVAGATVQVGDVRAQTDASGTYRVTGIAADAVTVEISADGYATLSQELGQVTALDAVLRPDTLRGRLIDKDSGQPIVNAAILATTTFPGTDVTFERIVNREDGSFTLPSLPEQGYLQVLSPGYRTEIIPIEPGNVPTEIALERFRVKALYVTSAVASVPNLLEEYIELIERTELNAIVIDIKSDLRDDLGMIYYDSQVPLARELNLSRPYIDMPALVQRLKDRGIYTIARIQLFSHDNVLSDARPEWSIRVRETGEVYADYPGPGIRYAYLDPTNRNVWEYNIQLGVEAALMGFDEVNYDYIRFPDWFGPRAEFGEKLLFSEPLDAVNNPGRMFEVITEFMDEAHRAVNGSGAKMSICVFGRVVLGGSLTIAQDMQLMGNYTDYISPMPYPSLWWPGAFDLPSPVEEPYKVLEAANAAGLKTIEGEYARLRPWLQDHTDPWSYKVVRYGPVEVRAQIDATEKFPEIDGWMLYDSANAYRGAFGGAARVAP</sequence>
<evidence type="ECO:0000259" key="1">
    <source>
        <dbReference type="Pfam" id="PF13200"/>
    </source>
</evidence>
<proteinExistence type="predicted"/>
<dbReference type="PROSITE" id="PS51257">
    <property type="entry name" value="PROKAR_LIPOPROTEIN"/>
    <property type="match status" value="1"/>
</dbReference>
<reference evidence="2 3" key="1">
    <citation type="submission" date="2021-03" db="EMBL/GenBank/DDBJ databases">
        <authorList>
            <person name="Grouzdev D.S."/>
        </authorList>
    </citation>
    <scope>NUCLEOTIDE SEQUENCE [LARGE SCALE GENOMIC DNA]</scope>
    <source>
        <strain evidence="2 3">M50-1</strain>
    </source>
</reference>
<keyword evidence="3" id="KW-1185">Reference proteome</keyword>
<organism evidence="2 3">
    <name type="scientific">Candidatus Chloroploca mongolica</name>
    <dbReference type="NCBI Taxonomy" id="2528176"/>
    <lineage>
        <taxon>Bacteria</taxon>
        <taxon>Bacillati</taxon>
        <taxon>Chloroflexota</taxon>
        <taxon>Chloroflexia</taxon>
        <taxon>Chloroflexales</taxon>
        <taxon>Chloroflexineae</taxon>
        <taxon>Oscillochloridaceae</taxon>
        <taxon>Candidatus Chloroploca</taxon>
    </lineage>
</organism>
<comment type="caution">
    <text evidence="2">The sequence shown here is derived from an EMBL/GenBank/DDBJ whole genome shotgun (WGS) entry which is preliminary data.</text>
</comment>
<dbReference type="Proteomes" id="UP001193081">
    <property type="component" value="Unassembled WGS sequence"/>
</dbReference>
<evidence type="ECO:0000313" key="2">
    <source>
        <dbReference type="EMBL" id="MBP1466919.1"/>
    </source>
</evidence>